<keyword evidence="1" id="KW-0732">Signal</keyword>
<feature type="signal peptide" evidence="1">
    <location>
        <begin position="1"/>
        <end position="24"/>
    </location>
</feature>
<evidence type="ECO:0000256" key="1">
    <source>
        <dbReference type="SAM" id="SignalP"/>
    </source>
</evidence>
<evidence type="ECO:0000313" key="2">
    <source>
        <dbReference type="EMBL" id="KAF0849634.1"/>
    </source>
</evidence>
<comment type="caution">
    <text evidence="2">The sequence shown here is derived from an EMBL/GenBank/DDBJ whole genome shotgun (WGS) entry which is preliminary data.</text>
</comment>
<reference evidence="2 3" key="1">
    <citation type="submission" date="2019-07" db="EMBL/GenBank/DDBJ databases">
        <title>Genomic Encyclopedia of Type Strains, Phase IV (KMG-IV): sequencing the most valuable type-strain genomes for metagenomic binning, comparative biology and taxonomic classification.</title>
        <authorList>
            <person name="Goeker M."/>
        </authorList>
    </citation>
    <scope>NUCLEOTIDE SEQUENCE [LARGE SCALE GENOMIC DNA]</scope>
    <source>
        <strain evidence="2 3">DSM 44831</strain>
    </source>
</reference>
<name>A0ABQ6YVP7_9NOCA</name>
<dbReference type="RefSeq" id="WP_157101796.1">
    <property type="nucleotide sequence ID" value="NZ_VMSD01000001.1"/>
</dbReference>
<sequence length="138" mass="14855">MKTLGLLTAAAAVTTIMVAGPANADITDAVGFADTTDNGGEEGFSEYAIDVNHPGSCLVVQNHTGGRVRMRLDYPTSRGSWLFDHDDIKIVTRDGKAVESPSGRWQVRVNPPITAVWNYDGNRNTSRGCNGSWVLSMN</sequence>
<evidence type="ECO:0000313" key="3">
    <source>
        <dbReference type="Proteomes" id="UP000798951"/>
    </source>
</evidence>
<dbReference type="Proteomes" id="UP000798951">
    <property type="component" value="Unassembled WGS sequence"/>
</dbReference>
<organism evidence="2 3">
    <name type="scientific">Nocardia caishijiensis</name>
    <dbReference type="NCBI Taxonomy" id="184756"/>
    <lineage>
        <taxon>Bacteria</taxon>
        <taxon>Bacillati</taxon>
        <taxon>Actinomycetota</taxon>
        <taxon>Actinomycetes</taxon>
        <taxon>Mycobacteriales</taxon>
        <taxon>Nocardiaceae</taxon>
        <taxon>Nocardia</taxon>
    </lineage>
</organism>
<proteinExistence type="predicted"/>
<gene>
    <name evidence="2" type="ORF">FNL39_1011077</name>
</gene>
<dbReference type="EMBL" id="VMSD01000001">
    <property type="protein sequence ID" value="KAF0849634.1"/>
    <property type="molecule type" value="Genomic_DNA"/>
</dbReference>
<accession>A0ABQ6YVP7</accession>
<protein>
    <submittedName>
        <fullName evidence="2">Uncharacterized protein</fullName>
    </submittedName>
</protein>
<keyword evidence="3" id="KW-1185">Reference proteome</keyword>
<feature type="chain" id="PRO_5047126128" evidence="1">
    <location>
        <begin position="25"/>
        <end position="138"/>
    </location>
</feature>